<keyword evidence="2" id="KW-0472">Membrane</keyword>
<evidence type="ECO:0000313" key="3">
    <source>
        <dbReference type="EMBL" id="MBK9718922.1"/>
    </source>
</evidence>
<dbReference type="AlphaFoldDB" id="A0A9D7SAB0"/>
<reference evidence="3 4" key="1">
    <citation type="submission" date="2020-10" db="EMBL/GenBank/DDBJ databases">
        <title>Connecting structure to function with the recovery of over 1000 high-quality activated sludge metagenome-assembled genomes encoding full-length rRNA genes using long-read sequencing.</title>
        <authorList>
            <person name="Singleton C.M."/>
            <person name="Petriglieri F."/>
            <person name="Kristensen J.M."/>
            <person name="Kirkegaard R.H."/>
            <person name="Michaelsen T.Y."/>
            <person name="Andersen M.H."/>
            <person name="Karst S.M."/>
            <person name="Dueholm M.S."/>
            <person name="Nielsen P.H."/>
            <person name="Albertsen M."/>
        </authorList>
    </citation>
    <scope>NUCLEOTIDE SEQUENCE [LARGE SCALE GENOMIC DNA]</scope>
    <source>
        <strain evidence="3">Ribe_18-Q3-R11-54_BAT3C.373</strain>
    </source>
</reference>
<dbReference type="Proteomes" id="UP000808349">
    <property type="component" value="Unassembled WGS sequence"/>
</dbReference>
<keyword evidence="2" id="KW-1133">Transmembrane helix</keyword>
<name>A0A9D7SAB0_9BACT</name>
<accession>A0A9D7SAB0</accession>
<keyword evidence="2" id="KW-0812">Transmembrane</keyword>
<keyword evidence="1" id="KW-1277">Toxin-antitoxin system</keyword>
<dbReference type="EMBL" id="JADKFW010000013">
    <property type="protein sequence ID" value="MBK9718922.1"/>
    <property type="molecule type" value="Genomic_DNA"/>
</dbReference>
<protein>
    <submittedName>
        <fullName evidence="3">Type II toxin-antitoxin system RelE/ParE family toxin</fullName>
    </submittedName>
</protein>
<gene>
    <name evidence="3" type="ORF">IPO85_15695</name>
</gene>
<proteinExistence type="predicted"/>
<evidence type="ECO:0000256" key="2">
    <source>
        <dbReference type="SAM" id="Phobius"/>
    </source>
</evidence>
<feature type="transmembrane region" description="Helical" evidence="2">
    <location>
        <begin position="66"/>
        <end position="86"/>
    </location>
</feature>
<dbReference type="Pfam" id="PF05016">
    <property type="entry name" value="ParE_toxin"/>
    <property type="match status" value="1"/>
</dbReference>
<dbReference type="InterPro" id="IPR035093">
    <property type="entry name" value="RelE/ParE_toxin_dom_sf"/>
</dbReference>
<evidence type="ECO:0000313" key="4">
    <source>
        <dbReference type="Proteomes" id="UP000808349"/>
    </source>
</evidence>
<evidence type="ECO:0000256" key="1">
    <source>
        <dbReference type="ARBA" id="ARBA00022649"/>
    </source>
</evidence>
<dbReference type="InterPro" id="IPR007712">
    <property type="entry name" value="RelE/ParE_toxin"/>
</dbReference>
<sequence>MTKPIVWSPNAKNDLKLIKKYYDARNQSSAFSKKLLKTFRDSAKLIEKFPLLSIPTEYDNVRGFVILDYIIFYEIMIEHILILIVWDCRRDSEQLKIIMKS</sequence>
<organism evidence="3 4">
    <name type="scientific">Candidatus Defluviibacterium haderslevense</name>
    <dbReference type="NCBI Taxonomy" id="2981993"/>
    <lineage>
        <taxon>Bacteria</taxon>
        <taxon>Pseudomonadati</taxon>
        <taxon>Bacteroidota</taxon>
        <taxon>Saprospiria</taxon>
        <taxon>Saprospirales</taxon>
        <taxon>Saprospiraceae</taxon>
        <taxon>Candidatus Defluviibacterium</taxon>
    </lineage>
</organism>
<comment type="caution">
    <text evidence="3">The sequence shown here is derived from an EMBL/GenBank/DDBJ whole genome shotgun (WGS) entry which is preliminary data.</text>
</comment>
<dbReference type="NCBIfam" id="TIGR02385">
    <property type="entry name" value="RelE_StbE"/>
    <property type="match status" value="1"/>
</dbReference>
<dbReference type="Gene3D" id="3.30.2310.20">
    <property type="entry name" value="RelE-like"/>
    <property type="match status" value="1"/>
</dbReference>